<comment type="caution">
    <text evidence="7">The sequence shown here is derived from an EMBL/GenBank/DDBJ whole genome shotgun (WGS) entry which is preliminary data.</text>
</comment>
<keyword evidence="8" id="KW-1185">Reference proteome</keyword>
<dbReference type="PANTHER" id="PTHR36486:SF4">
    <property type="entry name" value="PH DOMAIN-CONTAINING PROTEIN"/>
    <property type="match status" value="1"/>
</dbReference>
<keyword evidence="5" id="KW-0460">Magnesium</keyword>
<evidence type="ECO:0000313" key="8">
    <source>
        <dbReference type="Proteomes" id="UP001454036"/>
    </source>
</evidence>
<keyword evidence="3" id="KW-0807">Transducer</keyword>
<feature type="binding site" evidence="5">
    <location>
        <position position="700"/>
    </location>
    <ligand>
        <name>Mg(2+)</name>
        <dbReference type="ChEBI" id="CHEBI:18420"/>
    </ligand>
</feature>
<keyword evidence="5" id="KW-0479">Metal-binding</keyword>
<feature type="binding site" evidence="4">
    <location>
        <begin position="692"/>
        <end position="700"/>
    </location>
    <ligand>
        <name>GTP</name>
        <dbReference type="ChEBI" id="CHEBI:37565"/>
    </ligand>
</feature>
<dbReference type="InterPro" id="IPR011025">
    <property type="entry name" value="GproteinA_insert"/>
</dbReference>
<dbReference type="AlphaFoldDB" id="A0AAV3QGP8"/>
<evidence type="ECO:0000256" key="3">
    <source>
        <dbReference type="ARBA" id="ARBA00023224"/>
    </source>
</evidence>
<dbReference type="FunFam" id="3.40.50.300:FF:000720">
    <property type="entry name" value="Guanine nucleotide-binding protein G(k) subunit alpha"/>
    <property type="match status" value="1"/>
</dbReference>
<evidence type="ECO:0000256" key="5">
    <source>
        <dbReference type="PIRSR" id="PIRSR601019-2"/>
    </source>
</evidence>
<dbReference type="GO" id="GO:0003924">
    <property type="term" value="F:GTPase activity"/>
    <property type="evidence" value="ECO:0007669"/>
    <property type="project" value="InterPro"/>
</dbReference>
<dbReference type="GO" id="GO:0046872">
    <property type="term" value="F:metal ion binding"/>
    <property type="evidence" value="ECO:0007669"/>
    <property type="project" value="UniProtKB-KW"/>
</dbReference>
<keyword evidence="1 4" id="KW-0547">Nucleotide-binding</keyword>
<dbReference type="Proteomes" id="UP001454036">
    <property type="component" value="Unassembled WGS sequence"/>
</dbReference>
<evidence type="ECO:0000256" key="2">
    <source>
        <dbReference type="ARBA" id="ARBA00023134"/>
    </source>
</evidence>
<dbReference type="SUPFAM" id="SSF52540">
    <property type="entry name" value="P-loop containing nucleoside triphosphate hydrolases"/>
    <property type="match status" value="1"/>
</dbReference>
<dbReference type="InterPro" id="IPR027417">
    <property type="entry name" value="P-loop_NTPase"/>
</dbReference>
<dbReference type="GO" id="GO:0005525">
    <property type="term" value="F:GTP binding"/>
    <property type="evidence" value="ECO:0007669"/>
    <property type="project" value="UniProtKB-KW"/>
</dbReference>
<sequence>MTIVDKKMLPVSSSDDLDDYNVEYSFALEYKGPPVSYDLPNVNPVDVDRLPTARILAKVSDFSDLSVPVIQPIVRRGHFKKKSTKDSNLAREVAEALDSVEDLYPFSDFDDAKDGNCREGVDNMEDDDGSKSRVTDENGSWGTLGFSNSRDDSNEVSGSSDVEDLIVGDEESVGFADVSPGDQLTCENSNVRTAALSSEITEYEGDRNHFDEAALEADRSPVVTFLDVPSSRDSTYETSHYDAPEYIPDRPIARVGVKKGACYRCLKGNRFTDKEDCLVCGAKYCRNCIIRAMGSMPEGRKCILCIGFEICESRRKSLGRCSRMLKKLLMESEIERILKAEVSCKVNQLPSYLICVNGKQLSDDELFKLQTCENPPRKLKLGNYWYDKAAGFWGKEGQPPTQIIAPELAVGSQLRREASNGKSGVLINNREITKQECWMLQFVGIRCEENTSYWVSADGACIIEGMKNVIGNIWGKTGVKLLCSALSLPVPPEARNSQSGVDGGTIKINPKTLNQDMQYKLLLVGLGQSGTSTIFKQVKILHNVPFTEDERQNIKFMIQRNLYSYVAILLEARERFEDEYLNEMKLLTEQPSSSEISVVIDEDNLYSIAPRLKLFSDWLLQVNMSGNLEAIFPASTREYAPVIEELWKDKAFQATYRRRAELDKLPRVANYFLDRAVEISKVNYEPSDMDILYAEGISSTNGVASMEFSFPKTSQENYTDHVDQDDSFRRFQLTRVNARSLGENCKWLEMFEDVDVILFCVSLTDYDEFYENGDGTYTNKMLAARKLFESVVKHSTFSRKQCLLILNKFDMLEEKIEKVPLTVCDWFEDFNPVISHHSNRTRNNSPSLAQRAFHYIAVKFKILYKASTGHKLYVSCVTGLEVDSVDDTLKYVREILRWEEERQPVSMTEWSVNSPETSTIL</sequence>
<feature type="binding site" evidence="5">
    <location>
        <position position="532"/>
    </location>
    <ligand>
        <name>Mg(2+)</name>
        <dbReference type="ChEBI" id="CHEBI:18420"/>
    </ligand>
</feature>
<dbReference type="PRINTS" id="PR00318">
    <property type="entry name" value="GPROTEINA"/>
</dbReference>
<organism evidence="7 8">
    <name type="scientific">Lithospermum erythrorhizon</name>
    <name type="common">Purple gromwell</name>
    <name type="synonym">Lithospermum officinale var. erythrorhizon</name>
    <dbReference type="NCBI Taxonomy" id="34254"/>
    <lineage>
        <taxon>Eukaryota</taxon>
        <taxon>Viridiplantae</taxon>
        <taxon>Streptophyta</taxon>
        <taxon>Embryophyta</taxon>
        <taxon>Tracheophyta</taxon>
        <taxon>Spermatophyta</taxon>
        <taxon>Magnoliopsida</taxon>
        <taxon>eudicotyledons</taxon>
        <taxon>Gunneridae</taxon>
        <taxon>Pentapetalae</taxon>
        <taxon>asterids</taxon>
        <taxon>lamiids</taxon>
        <taxon>Boraginales</taxon>
        <taxon>Boraginaceae</taxon>
        <taxon>Boraginoideae</taxon>
        <taxon>Lithospermeae</taxon>
        <taxon>Lithospermum</taxon>
    </lineage>
</organism>
<dbReference type="Gene3D" id="3.40.50.300">
    <property type="entry name" value="P-loop containing nucleotide triphosphate hydrolases"/>
    <property type="match status" value="1"/>
</dbReference>
<name>A0AAV3QGP8_LITER</name>
<dbReference type="GO" id="GO:0007186">
    <property type="term" value="P:G protein-coupled receptor signaling pathway"/>
    <property type="evidence" value="ECO:0007669"/>
    <property type="project" value="InterPro"/>
</dbReference>
<dbReference type="PROSITE" id="PS51882">
    <property type="entry name" value="G_ALPHA"/>
    <property type="match status" value="1"/>
</dbReference>
<dbReference type="GO" id="GO:0031683">
    <property type="term" value="F:G-protein beta/gamma-subunit complex binding"/>
    <property type="evidence" value="ECO:0007669"/>
    <property type="project" value="InterPro"/>
</dbReference>
<dbReference type="PANTHER" id="PTHR36486">
    <property type="entry name" value="OS01G0977800 PROTEIN"/>
    <property type="match status" value="1"/>
</dbReference>
<evidence type="ECO:0000313" key="7">
    <source>
        <dbReference type="EMBL" id="GAA0162371.1"/>
    </source>
</evidence>
<feature type="compositionally biased region" description="Polar residues" evidence="6">
    <location>
        <begin position="137"/>
        <end position="148"/>
    </location>
</feature>
<feature type="region of interest" description="Disordered" evidence="6">
    <location>
        <begin position="114"/>
        <end position="159"/>
    </location>
</feature>
<dbReference type="InterPro" id="IPR053057">
    <property type="entry name" value="XLG_GTP-binding"/>
</dbReference>
<dbReference type="CDD" id="cd00066">
    <property type="entry name" value="G-alpha"/>
    <property type="match status" value="1"/>
</dbReference>
<keyword evidence="2 4" id="KW-0342">GTP-binding</keyword>
<evidence type="ECO:0000256" key="6">
    <source>
        <dbReference type="SAM" id="MobiDB-lite"/>
    </source>
</evidence>
<accession>A0AAV3QGP8</accession>
<reference evidence="7 8" key="1">
    <citation type="submission" date="2024-01" db="EMBL/GenBank/DDBJ databases">
        <title>The complete chloroplast genome sequence of Lithospermum erythrorhizon: insights into the phylogenetic relationship among Boraginaceae species and the maternal lineages of purple gromwells.</title>
        <authorList>
            <person name="Okada T."/>
            <person name="Watanabe K."/>
        </authorList>
    </citation>
    <scope>NUCLEOTIDE SEQUENCE [LARGE SCALE GENOMIC DNA]</scope>
</reference>
<feature type="binding site" evidence="4">
    <location>
        <begin position="807"/>
        <end position="810"/>
    </location>
    <ligand>
        <name>GTP</name>
        <dbReference type="ChEBI" id="CHEBI:37565"/>
    </ligand>
</feature>
<dbReference type="EMBL" id="BAABME010004436">
    <property type="protein sequence ID" value="GAA0162371.1"/>
    <property type="molecule type" value="Genomic_DNA"/>
</dbReference>
<evidence type="ECO:0000256" key="4">
    <source>
        <dbReference type="PIRSR" id="PIRSR601019-1"/>
    </source>
</evidence>
<dbReference type="SUPFAM" id="SSF47895">
    <property type="entry name" value="Transducin (alpha subunit), insertion domain"/>
    <property type="match status" value="1"/>
</dbReference>
<dbReference type="Gene3D" id="1.10.400.10">
    <property type="entry name" value="GI Alpha 1, domain 2-like"/>
    <property type="match status" value="1"/>
</dbReference>
<gene>
    <name evidence="7" type="ORF">LIER_18476</name>
</gene>
<dbReference type="Pfam" id="PF00503">
    <property type="entry name" value="G-alpha"/>
    <property type="match status" value="1"/>
</dbReference>
<dbReference type="SMART" id="SM00275">
    <property type="entry name" value="G_alpha"/>
    <property type="match status" value="1"/>
</dbReference>
<dbReference type="InterPro" id="IPR001019">
    <property type="entry name" value="Gprotein_alpha_su"/>
</dbReference>
<evidence type="ECO:0000256" key="1">
    <source>
        <dbReference type="ARBA" id="ARBA00022741"/>
    </source>
</evidence>
<protein>
    <submittedName>
        <fullName evidence="7">Heterotrimeric G-protein</fullName>
    </submittedName>
</protein>
<proteinExistence type="predicted"/>
<dbReference type="FunFam" id="1.10.400.10:FF:000013">
    <property type="entry name" value="Extra-large guanine nucleotide-binding protein 2"/>
    <property type="match status" value="1"/>
</dbReference>